<dbReference type="AlphaFoldDB" id="A0A7G8P6I4"/>
<dbReference type="KEGG" id="mflu:HZU40_00365"/>
<name>A0A7G8P6I4_9MYCO</name>
<protein>
    <recommendedName>
        <fullName evidence="3">HNH endonuclease</fullName>
    </recommendedName>
</protein>
<keyword evidence="1" id="KW-0614">Plasmid</keyword>
<reference evidence="1 2" key="1">
    <citation type="submission" date="2020-07" db="EMBL/GenBank/DDBJ databases">
        <title>Draft genome sequence of four isobutane-metabolizing strains capable of cometabolically degrading diverse ether contaminants.</title>
        <authorList>
            <person name="Chen W."/>
            <person name="Faulkner N."/>
            <person name="Smith C."/>
            <person name="Hyman M."/>
        </authorList>
    </citation>
    <scope>NUCLEOTIDE SEQUENCE [LARGE SCALE GENOMIC DNA]</scope>
    <source>
        <strain evidence="1 2">2A</strain>
        <plasmid evidence="1 2">unnamed2</plasmid>
    </source>
</reference>
<dbReference type="InterPro" id="IPR044925">
    <property type="entry name" value="His-Me_finger_sf"/>
</dbReference>
<organism evidence="1 2">
    <name type="scientific">Mycolicibacterium fluoranthenivorans</name>
    <dbReference type="NCBI Taxonomy" id="258505"/>
    <lineage>
        <taxon>Bacteria</taxon>
        <taxon>Bacillati</taxon>
        <taxon>Actinomycetota</taxon>
        <taxon>Actinomycetes</taxon>
        <taxon>Mycobacteriales</taxon>
        <taxon>Mycobacteriaceae</taxon>
        <taxon>Mycolicibacterium</taxon>
    </lineage>
</organism>
<evidence type="ECO:0008006" key="3">
    <source>
        <dbReference type="Google" id="ProtNLM"/>
    </source>
</evidence>
<dbReference type="RefSeq" id="WP_187095102.1">
    <property type="nucleotide sequence ID" value="NZ_CP059893.1"/>
</dbReference>
<dbReference type="Proteomes" id="UP000515498">
    <property type="component" value="Plasmid unnamed2"/>
</dbReference>
<accession>A0A7G8P6I4</accession>
<gene>
    <name evidence="1" type="ORF">HZU40_00365</name>
</gene>
<dbReference type="EMBL" id="CP059893">
    <property type="protein sequence ID" value="QNJ89950.1"/>
    <property type="molecule type" value="Genomic_DNA"/>
</dbReference>
<geneLocation type="plasmid" evidence="1 2">
    <name>unnamed2</name>
</geneLocation>
<proteinExistence type="predicted"/>
<sequence length="231" mass="26229">MEVKRVSSFDAARAISQAVAEGAGTWREVAQSTGISHERVRQLGKQIGVAPCEAPVNRSQRRRRRKPAWNEPKVVDRFWAQVNLDGPLAFGFAEPTRCWVWQGRTNAEGYGVLSVGRLRVSAHRYSYRLHHGKKPWSVVDHLCHSYSRDCRGGPSCRHRLCANPEHFEVVTPTENSRRVPGNRVYTEAPQRLFAWCRNGHAWNPDDALYDAAGRRVCVWCITGMEPPDREG</sequence>
<evidence type="ECO:0000313" key="1">
    <source>
        <dbReference type="EMBL" id="QNJ89950.1"/>
    </source>
</evidence>
<dbReference type="SUPFAM" id="SSF54060">
    <property type="entry name" value="His-Me finger endonucleases"/>
    <property type="match status" value="1"/>
</dbReference>
<evidence type="ECO:0000313" key="2">
    <source>
        <dbReference type="Proteomes" id="UP000515498"/>
    </source>
</evidence>